<dbReference type="AlphaFoldDB" id="A0A821CWN3"/>
<gene>
    <name evidence="2" type="ORF">UJA718_LOCUS31574</name>
</gene>
<comment type="caution">
    <text evidence="2">The sequence shown here is derived from an EMBL/GenBank/DDBJ whole genome shotgun (WGS) entry which is preliminary data.</text>
</comment>
<feature type="compositionally biased region" description="Low complexity" evidence="1">
    <location>
        <begin position="11"/>
        <end position="20"/>
    </location>
</feature>
<accession>A0A821CWN3</accession>
<dbReference type="Proteomes" id="UP000663873">
    <property type="component" value="Unassembled WGS sequence"/>
</dbReference>
<dbReference type="EMBL" id="CAJOBP010026168">
    <property type="protein sequence ID" value="CAF4612360.1"/>
    <property type="molecule type" value="Genomic_DNA"/>
</dbReference>
<keyword evidence="3" id="KW-1185">Reference proteome</keyword>
<reference evidence="2" key="1">
    <citation type="submission" date="2021-02" db="EMBL/GenBank/DDBJ databases">
        <authorList>
            <person name="Nowell W R."/>
        </authorList>
    </citation>
    <scope>NUCLEOTIDE SEQUENCE</scope>
</reference>
<evidence type="ECO:0000256" key="1">
    <source>
        <dbReference type="SAM" id="MobiDB-lite"/>
    </source>
</evidence>
<feature type="region of interest" description="Disordered" evidence="1">
    <location>
        <begin position="1"/>
        <end position="32"/>
    </location>
</feature>
<evidence type="ECO:0000313" key="2">
    <source>
        <dbReference type="EMBL" id="CAF4612360.1"/>
    </source>
</evidence>
<protein>
    <submittedName>
        <fullName evidence="2">Uncharacterized protein</fullName>
    </submittedName>
</protein>
<sequence length="32" mass="3415">TYADRLVNLNVPKPSVPRVSPKSDDKSASTAT</sequence>
<evidence type="ECO:0000313" key="3">
    <source>
        <dbReference type="Proteomes" id="UP000663873"/>
    </source>
</evidence>
<proteinExistence type="predicted"/>
<name>A0A821CWN3_9BILA</name>
<feature type="compositionally biased region" description="Basic and acidic residues" evidence="1">
    <location>
        <begin position="21"/>
        <end position="32"/>
    </location>
</feature>
<organism evidence="2 3">
    <name type="scientific">Rotaria socialis</name>
    <dbReference type="NCBI Taxonomy" id="392032"/>
    <lineage>
        <taxon>Eukaryota</taxon>
        <taxon>Metazoa</taxon>
        <taxon>Spiralia</taxon>
        <taxon>Gnathifera</taxon>
        <taxon>Rotifera</taxon>
        <taxon>Eurotatoria</taxon>
        <taxon>Bdelloidea</taxon>
        <taxon>Philodinida</taxon>
        <taxon>Philodinidae</taxon>
        <taxon>Rotaria</taxon>
    </lineage>
</organism>
<feature type="non-terminal residue" evidence="2">
    <location>
        <position position="1"/>
    </location>
</feature>